<gene>
    <name evidence="2" type="ORF">SIN8267_01999</name>
</gene>
<evidence type="ECO:0000256" key="1">
    <source>
        <dbReference type="SAM" id="Phobius"/>
    </source>
</evidence>
<name>A0ABM9AFV3_9GAMM</name>
<organism evidence="2 3">
    <name type="scientific">Sinobacterium norvegicum</name>
    <dbReference type="NCBI Taxonomy" id="1641715"/>
    <lineage>
        <taxon>Bacteria</taxon>
        <taxon>Pseudomonadati</taxon>
        <taxon>Pseudomonadota</taxon>
        <taxon>Gammaproteobacteria</taxon>
        <taxon>Cellvibrionales</taxon>
        <taxon>Spongiibacteraceae</taxon>
        <taxon>Sinobacterium</taxon>
    </lineage>
</organism>
<reference evidence="2" key="1">
    <citation type="submission" date="2021-12" db="EMBL/GenBank/DDBJ databases">
        <authorList>
            <person name="Rodrigo-Torres L."/>
            <person name="Arahal R. D."/>
            <person name="Lucena T."/>
        </authorList>
    </citation>
    <scope>NUCLEOTIDE SEQUENCE</scope>
    <source>
        <strain evidence="2">CECT 8267</strain>
    </source>
</reference>
<accession>A0ABM9AFV3</accession>
<proteinExistence type="predicted"/>
<keyword evidence="1" id="KW-0472">Membrane</keyword>
<keyword evidence="1" id="KW-1133">Transmembrane helix</keyword>
<keyword evidence="3" id="KW-1185">Reference proteome</keyword>
<protein>
    <submittedName>
        <fullName evidence="2">Uncharacterized protein</fullName>
    </submittedName>
</protein>
<keyword evidence="1" id="KW-0812">Transmembrane</keyword>
<evidence type="ECO:0000313" key="3">
    <source>
        <dbReference type="Proteomes" id="UP000838100"/>
    </source>
</evidence>
<evidence type="ECO:0000313" key="2">
    <source>
        <dbReference type="EMBL" id="CAH0991884.1"/>
    </source>
</evidence>
<feature type="transmembrane region" description="Helical" evidence="1">
    <location>
        <begin position="12"/>
        <end position="30"/>
    </location>
</feature>
<comment type="caution">
    <text evidence="2">The sequence shown here is derived from an EMBL/GenBank/DDBJ whole genome shotgun (WGS) entry which is preliminary data.</text>
</comment>
<dbReference type="Proteomes" id="UP000838100">
    <property type="component" value="Unassembled WGS sequence"/>
</dbReference>
<dbReference type="EMBL" id="CAKLPX010000002">
    <property type="protein sequence ID" value="CAH0991884.1"/>
    <property type="molecule type" value="Genomic_DNA"/>
</dbReference>
<sequence length="52" mass="5711">MSVGQTNKSPAGAELFIIGCDVLTALSLLLNELLQRFRPAIFQVTLPRVVRI</sequence>